<feature type="domain" description="DUF4350" evidence="2">
    <location>
        <begin position="35"/>
        <end position="247"/>
    </location>
</feature>
<keyword evidence="4" id="KW-1185">Reference proteome</keyword>
<organism evidence="3 4">
    <name type="scientific">Rubritalea profundi</name>
    <dbReference type="NCBI Taxonomy" id="1658618"/>
    <lineage>
        <taxon>Bacteria</taxon>
        <taxon>Pseudomonadati</taxon>
        <taxon>Verrucomicrobiota</taxon>
        <taxon>Verrucomicrobiia</taxon>
        <taxon>Verrucomicrobiales</taxon>
        <taxon>Rubritaleaceae</taxon>
        <taxon>Rubritalea</taxon>
    </lineage>
</organism>
<dbReference type="Pfam" id="PF14258">
    <property type="entry name" value="DUF4350"/>
    <property type="match status" value="1"/>
</dbReference>
<feature type="signal peptide" evidence="1">
    <location>
        <begin position="1"/>
        <end position="20"/>
    </location>
</feature>
<evidence type="ECO:0000259" key="2">
    <source>
        <dbReference type="Pfam" id="PF14258"/>
    </source>
</evidence>
<dbReference type="Proteomes" id="UP000239907">
    <property type="component" value="Unassembled WGS sequence"/>
</dbReference>
<dbReference type="InterPro" id="IPR025646">
    <property type="entry name" value="DUF4350"/>
</dbReference>
<protein>
    <recommendedName>
        <fullName evidence="2">DUF4350 domain-containing protein</fullName>
    </recommendedName>
</protein>
<evidence type="ECO:0000256" key="1">
    <source>
        <dbReference type="SAM" id="SignalP"/>
    </source>
</evidence>
<keyword evidence="1" id="KW-0732">Signal</keyword>
<comment type="caution">
    <text evidence="3">The sequence shown here is derived from an EMBL/GenBank/DDBJ whole genome shotgun (WGS) entry which is preliminary data.</text>
</comment>
<accession>A0A2S7U5A2</accession>
<gene>
    <name evidence="3" type="ORF">BSZ32_18010</name>
</gene>
<evidence type="ECO:0000313" key="3">
    <source>
        <dbReference type="EMBL" id="PQJ30178.1"/>
    </source>
</evidence>
<dbReference type="AlphaFoldDB" id="A0A2S7U5A2"/>
<proteinExistence type="predicted"/>
<name>A0A2S7U5A2_9BACT</name>
<evidence type="ECO:0000313" key="4">
    <source>
        <dbReference type="Proteomes" id="UP000239907"/>
    </source>
</evidence>
<dbReference type="PROSITE" id="PS51257">
    <property type="entry name" value="PROKAR_LIPOPROTEIN"/>
    <property type="match status" value="1"/>
</dbReference>
<reference evidence="3 4" key="1">
    <citation type="submission" date="2016-12" db="EMBL/GenBank/DDBJ databases">
        <title>Study of bacterial adaptation to deep sea.</title>
        <authorList>
            <person name="Song J."/>
            <person name="Yoshizawa S."/>
            <person name="Kogure K."/>
        </authorList>
    </citation>
    <scope>NUCLEOTIDE SEQUENCE [LARGE SCALE GENOMIC DNA]</scope>
    <source>
        <strain evidence="3 4">SAORIC-165</strain>
    </source>
</reference>
<feature type="chain" id="PRO_5015461331" description="DUF4350 domain-containing protein" evidence="1">
    <location>
        <begin position="21"/>
        <end position="399"/>
    </location>
</feature>
<dbReference type="EMBL" id="MQWA01000001">
    <property type="protein sequence ID" value="PQJ30178.1"/>
    <property type="molecule type" value="Genomic_DNA"/>
</dbReference>
<sequence>MKLRSLCLLILGFISLTSCSETEDREQFIGYDGRARKNPYLAAERYLVSDGHEVISSTGVLKFDEDEGVVFSPASSVRSVADADRVLDWVNMGGHYLCFLERGEDYWKDVGDWAHHDPEAWREDTEEETGLNLLLESAELSLVDNLKEEYDWQERGSDVAKGKELPFTESVLVFTDDDDEEFKMELGGTRLLVPYDNLYYESDWHDEGEEHHFYSRTLGEGRITFISDARAFRNPYLKIADHAELLDYVAARGGKIVFSLGKVRSFTSMLGEYAWPAMWALLALTVLWVWKSLPRFGPLLDVADGDARNYAKQLKSTGQFLWRHKREDVLLKSLRDAVVKKSRHFYQQGLDSKALIDSLSQSSGIDNDLVSEAMTRTDVRDGSTMVKITKTLQQILKSL</sequence>
<dbReference type="OrthoDB" id="189908at2"/>
<dbReference type="RefSeq" id="WP_105044703.1">
    <property type="nucleotide sequence ID" value="NZ_MQWA01000001.1"/>
</dbReference>